<dbReference type="KEGG" id="bthg:MS2017_1335"/>
<proteinExistence type="predicted"/>
<evidence type="ECO:0000313" key="1">
    <source>
        <dbReference type="EMBL" id="AYQ57025.1"/>
    </source>
</evidence>
<organism evidence="1 2">
    <name type="scientific">Bathymodiolus thermophilus thioautotrophic gill symbiont</name>
    <dbReference type="NCBI Taxonomy" id="2360"/>
    <lineage>
        <taxon>Bacteria</taxon>
        <taxon>Pseudomonadati</taxon>
        <taxon>Pseudomonadota</taxon>
        <taxon>Gammaproteobacteria</taxon>
        <taxon>sulfur-oxidizing symbionts</taxon>
    </lineage>
</organism>
<gene>
    <name evidence="1" type="ORF">MS2017_1335</name>
</gene>
<protein>
    <submittedName>
        <fullName evidence="1">Uncharacterized protein</fullName>
    </submittedName>
</protein>
<name>A0A3G3IML0_9GAMM</name>
<reference evidence="1 2" key="1">
    <citation type="submission" date="2017-11" db="EMBL/GenBank/DDBJ databases">
        <title>Genome sequence of the bacterial symbiont EPR9N from a vent mussel Bathymodiolus thermophilus.</title>
        <authorList>
            <person name="Won Y.-J."/>
        </authorList>
    </citation>
    <scope>NUCLEOTIDE SEQUENCE [LARGE SCALE GENOMIC DNA]</scope>
    <source>
        <strain evidence="1 2">EPR9N</strain>
    </source>
</reference>
<sequence length="57" mass="6492">MVGFRVLCRGLSLVEQKSILTTQEKGVKYEKIYPIDLRTKIPYLSTEQTGVQSKFIG</sequence>
<dbReference type="EMBL" id="CP024634">
    <property type="protein sequence ID" value="AYQ57025.1"/>
    <property type="molecule type" value="Genomic_DNA"/>
</dbReference>
<dbReference type="Proteomes" id="UP000278334">
    <property type="component" value="Chromosome"/>
</dbReference>
<evidence type="ECO:0000313" key="2">
    <source>
        <dbReference type="Proteomes" id="UP000278334"/>
    </source>
</evidence>
<dbReference type="AlphaFoldDB" id="A0A3G3IML0"/>
<accession>A0A3G3IML0</accession>